<name>A0ABV5Y3F7_ARTRM</name>
<keyword evidence="2" id="KW-1185">Reference proteome</keyword>
<evidence type="ECO:0000313" key="2">
    <source>
        <dbReference type="Proteomes" id="UP001589702"/>
    </source>
</evidence>
<accession>A0ABV5Y3F7</accession>
<reference evidence="1 2" key="1">
    <citation type="submission" date="2024-09" db="EMBL/GenBank/DDBJ databases">
        <authorList>
            <person name="Sun Q."/>
            <person name="Mori K."/>
        </authorList>
    </citation>
    <scope>NUCLEOTIDE SEQUENCE [LARGE SCALE GENOMIC DNA]</scope>
    <source>
        <strain evidence="1 2">JCM 1334</strain>
    </source>
</reference>
<dbReference type="RefSeq" id="WP_234752391.1">
    <property type="nucleotide sequence ID" value="NZ_BAAAWN010000001.1"/>
</dbReference>
<evidence type="ECO:0000313" key="1">
    <source>
        <dbReference type="EMBL" id="MFB9821520.1"/>
    </source>
</evidence>
<proteinExistence type="predicted"/>
<gene>
    <name evidence="1" type="ORF">ACFFP1_18700</name>
</gene>
<comment type="caution">
    <text evidence="1">The sequence shown here is derived from an EMBL/GenBank/DDBJ whole genome shotgun (WGS) entry which is preliminary data.</text>
</comment>
<protein>
    <submittedName>
        <fullName evidence="1">Uncharacterized protein</fullName>
    </submittedName>
</protein>
<dbReference type="Proteomes" id="UP001589702">
    <property type="component" value="Unassembled WGS sequence"/>
</dbReference>
<sequence>MEENNDRRALHLVGLHNLPGIAGVTREAEPWHLDTDGRIATGARTWLFSSHGLPTANVF</sequence>
<dbReference type="EMBL" id="JBHMBC010000036">
    <property type="protein sequence ID" value="MFB9821520.1"/>
    <property type="molecule type" value="Genomic_DNA"/>
</dbReference>
<organism evidence="1 2">
    <name type="scientific">Arthrobacter ramosus</name>
    <dbReference type="NCBI Taxonomy" id="1672"/>
    <lineage>
        <taxon>Bacteria</taxon>
        <taxon>Bacillati</taxon>
        <taxon>Actinomycetota</taxon>
        <taxon>Actinomycetes</taxon>
        <taxon>Micrococcales</taxon>
        <taxon>Micrococcaceae</taxon>
        <taxon>Arthrobacter</taxon>
    </lineage>
</organism>